<accession>A0A4Y7K5X3</accession>
<gene>
    <name evidence="1" type="ORF">C5167_011017</name>
</gene>
<keyword evidence="2" id="KW-1185">Reference proteome</keyword>
<evidence type="ECO:0000313" key="1">
    <source>
        <dbReference type="EMBL" id="RZC67319.1"/>
    </source>
</evidence>
<name>A0A4Y7K5X3_PAPSO</name>
<dbReference type="Proteomes" id="UP000316621">
    <property type="component" value="Chromosome 6"/>
</dbReference>
<dbReference type="Gramene" id="RZC67319">
    <property type="protein sequence ID" value="RZC67319"/>
    <property type="gene ID" value="C5167_011017"/>
</dbReference>
<protein>
    <submittedName>
        <fullName evidence="1">Uncharacterized protein</fullName>
    </submittedName>
</protein>
<organism evidence="1 2">
    <name type="scientific">Papaver somniferum</name>
    <name type="common">Opium poppy</name>
    <dbReference type="NCBI Taxonomy" id="3469"/>
    <lineage>
        <taxon>Eukaryota</taxon>
        <taxon>Viridiplantae</taxon>
        <taxon>Streptophyta</taxon>
        <taxon>Embryophyta</taxon>
        <taxon>Tracheophyta</taxon>
        <taxon>Spermatophyta</taxon>
        <taxon>Magnoliopsida</taxon>
        <taxon>Ranunculales</taxon>
        <taxon>Papaveraceae</taxon>
        <taxon>Papaveroideae</taxon>
        <taxon>Papaver</taxon>
    </lineage>
</organism>
<reference evidence="1 2" key="1">
    <citation type="journal article" date="2018" name="Science">
        <title>The opium poppy genome and morphinan production.</title>
        <authorList>
            <person name="Guo L."/>
            <person name="Winzer T."/>
            <person name="Yang X."/>
            <person name="Li Y."/>
            <person name="Ning Z."/>
            <person name="He Z."/>
            <person name="Teodor R."/>
            <person name="Lu Y."/>
            <person name="Bowser T.A."/>
            <person name="Graham I.A."/>
            <person name="Ye K."/>
        </authorList>
    </citation>
    <scope>NUCLEOTIDE SEQUENCE [LARGE SCALE GENOMIC DNA]</scope>
    <source>
        <strain evidence="2">cv. HN1</strain>
        <tissue evidence="1">Leaves</tissue>
    </source>
</reference>
<evidence type="ECO:0000313" key="2">
    <source>
        <dbReference type="Proteomes" id="UP000316621"/>
    </source>
</evidence>
<dbReference type="EMBL" id="CM010720">
    <property type="protein sequence ID" value="RZC67319.1"/>
    <property type="molecule type" value="Genomic_DNA"/>
</dbReference>
<proteinExistence type="predicted"/>
<dbReference type="AlphaFoldDB" id="A0A4Y7K5X3"/>
<sequence>MTVFKFMDVTTTGGISMVNFVEDEILTSFGLSITTSEIHQLTYTKVTSTCYVKLLIVTQITRKCSRALQK</sequence>